<dbReference type="Proteomes" id="UP000887574">
    <property type="component" value="Unplaced"/>
</dbReference>
<sequence length="106" mass="11879">MSLIWKLSYLDGEAVNASFEIVADRSHVQCVFQEAEDEQSRTGKSEGSSICASEYLKEFQEMEAVEQSKKKAMKDGLAKFVIRGARGSISRQKRLFIISHALSPFS</sequence>
<proteinExistence type="predicted"/>
<protein>
    <submittedName>
        <fullName evidence="2">Uncharacterized protein</fullName>
    </submittedName>
</protein>
<reference evidence="2" key="1">
    <citation type="submission" date="2022-11" db="UniProtKB">
        <authorList>
            <consortium name="WormBaseParasite"/>
        </authorList>
    </citation>
    <scope>IDENTIFICATION</scope>
</reference>
<dbReference type="AlphaFoldDB" id="A0A915ETU0"/>
<keyword evidence="1" id="KW-1185">Reference proteome</keyword>
<organism evidence="1 2">
    <name type="scientific">Ditylenchus dipsaci</name>
    <dbReference type="NCBI Taxonomy" id="166011"/>
    <lineage>
        <taxon>Eukaryota</taxon>
        <taxon>Metazoa</taxon>
        <taxon>Ecdysozoa</taxon>
        <taxon>Nematoda</taxon>
        <taxon>Chromadorea</taxon>
        <taxon>Rhabditida</taxon>
        <taxon>Tylenchina</taxon>
        <taxon>Tylenchomorpha</taxon>
        <taxon>Sphaerularioidea</taxon>
        <taxon>Anguinidae</taxon>
        <taxon>Anguininae</taxon>
        <taxon>Ditylenchus</taxon>
    </lineage>
</organism>
<dbReference type="WBParaSite" id="jg9748">
    <property type="protein sequence ID" value="jg9748"/>
    <property type="gene ID" value="jg9748"/>
</dbReference>
<evidence type="ECO:0000313" key="1">
    <source>
        <dbReference type="Proteomes" id="UP000887574"/>
    </source>
</evidence>
<evidence type="ECO:0000313" key="2">
    <source>
        <dbReference type="WBParaSite" id="jg9748"/>
    </source>
</evidence>
<name>A0A915ETU0_9BILA</name>
<accession>A0A915ETU0</accession>